<dbReference type="AlphaFoldDB" id="A0A134A0G1"/>
<dbReference type="Proteomes" id="UP000070394">
    <property type="component" value="Unassembled WGS sequence"/>
</dbReference>
<evidence type="ECO:0000313" key="13">
    <source>
        <dbReference type="Proteomes" id="UP000070394"/>
    </source>
</evidence>
<dbReference type="SUPFAM" id="SSF55326">
    <property type="entry name" value="PurM N-terminal domain-like"/>
    <property type="match status" value="1"/>
</dbReference>
<evidence type="ECO:0000256" key="8">
    <source>
        <dbReference type="ARBA" id="ARBA00023266"/>
    </source>
</evidence>
<feature type="binding site" description="in other chain" evidence="9">
    <location>
        <begin position="57"/>
        <end position="59"/>
    </location>
    <ligand>
        <name>ATP</name>
        <dbReference type="ChEBI" id="CHEBI:30616"/>
        <note>ligand shared between dimeric partners</note>
    </ligand>
</feature>
<keyword evidence="6 9" id="KW-0067">ATP-binding</keyword>
<dbReference type="PATRIC" id="fig|467210.3.peg.115"/>
<comment type="caution">
    <text evidence="12">The sequence shown here is derived from an EMBL/GenBank/DDBJ whole genome shotgun (WGS) entry which is preliminary data.</text>
</comment>
<dbReference type="NCBIfam" id="TIGR00476">
    <property type="entry name" value="selD"/>
    <property type="match status" value="1"/>
</dbReference>
<keyword evidence="7 9" id="KW-0460">Magnesium</keyword>
<feature type="domain" description="PurM-like C-terminal" evidence="11">
    <location>
        <begin position="180"/>
        <end position="353"/>
    </location>
</feature>
<dbReference type="Pfam" id="PF02769">
    <property type="entry name" value="AIRS_C"/>
    <property type="match status" value="1"/>
</dbReference>
<dbReference type="InterPro" id="IPR023061">
    <property type="entry name" value="SelD_I"/>
</dbReference>
<evidence type="ECO:0000256" key="9">
    <source>
        <dbReference type="HAMAP-Rule" id="MF_00625"/>
    </source>
</evidence>
<dbReference type="EMBL" id="LSDA01000002">
    <property type="protein sequence ID" value="KXB61175.1"/>
    <property type="molecule type" value="Genomic_DNA"/>
</dbReference>
<name>A0A134A0G1_9FIRM</name>
<evidence type="ECO:0000256" key="6">
    <source>
        <dbReference type="ARBA" id="ARBA00022840"/>
    </source>
</evidence>
<dbReference type="PANTHER" id="PTHR10256:SF0">
    <property type="entry name" value="INACTIVE SELENIDE, WATER DIKINASE-LIKE PROTEIN-RELATED"/>
    <property type="match status" value="1"/>
</dbReference>
<evidence type="ECO:0000256" key="5">
    <source>
        <dbReference type="ARBA" id="ARBA00022777"/>
    </source>
</evidence>
<feature type="binding site" description="in other chain" evidence="9">
    <location>
        <position position="100"/>
    </location>
    <ligand>
        <name>ATP</name>
        <dbReference type="ChEBI" id="CHEBI:30616"/>
        <note>ligand shared between dimeric partners</note>
    </ligand>
</feature>
<dbReference type="FunFam" id="3.30.1330.10:FF:000003">
    <property type="entry name" value="Selenide, water dikinase"/>
    <property type="match status" value="1"/>
</dbReference>
<proteinExistence type="inferred from homology"/>
<evidence type="ECO:0000256" key="3">
    <source>
        <dbReference type="ARBA" id="ARBA00022723"/>
    </source>
</evidence>
<dbReference type="Gene3D" id="3.30.1330.10">
    <property type="entry name" value="PurM-like, N-terminal domain"/>
    <property type="match status" value="1"/>
</dbReference>
<gene>
    <name evidence="9" type="primary">selD</name>
    <name evidence="12" type="ORF">HMPREF1866_00116</name>
</gene>
<evidence type="ECO:0000256" key="1">
    <source>
        <dbReference type="ARBA" id="ARBA00008026"/>
    </source>
</evidence>
<dbReference type="InterPro" id="IPR004536">
    <property type="entry name" value="SPS/SelD"/>
</dbReference>
<comment type="similarity">
    <text evidence="1 9">Belongs to the selenophosphate synthase 1 family. Class I subfamily.</text>
</comment>
<dbReference type="GO" id="GO:0005524">
    <property type="term" value="F:ATP binding"/>
    <property type="evidence" value="ECO:0007669"/>
    <property type="project" value="UniProtKB-UniRule"/>
</dbReference>
<feature type="binding site" evidence="9">
    <location>
        <begin position="147"/>
        <end position="149"/>
    </location>
    <ligand>
        <name>ATP</name>
        <dbReference type="ChEBI" id="CHEBI:30616"/>
        <note>ligand shared between dimeric partners</note>
    </ligand>
</feature>
<feature type="active site" evidence="9">
    <location>
        <position position="26"/>
    </location>
</feature>
<dbReference type="SUPFAM" id="SSF56042">
    <property type="entry name" value="PurM C-terminal domain-like"/>
    <property type="match status" value="1"/>
</dbReference>
<dbReference type="GO" id="GO:0004756">
    <property type="term" value="F:selenide, water dikinase activity"/>
    <property type="evidence" value="ECO:0007669"/>
    <property type="project" value="UniProtKB-UniRule"/>
</dbReference>
<dbReference type="GO" id="GO:0016260">
    <property type="term" value="P:selenocysteine biosynthetic process"/>
    <property type="evidence" value="ECO:0007669"/>
    <property type="project" value="InterPro"/>
</dbReference>
<comment type="catalytic activity">
    <reaction evidence="9">
        <text>hydrogenselenide + ATP + H2O = selenophosphate + AMP + phosphate + 2 H(+)</text>
        <dbReference type="Rhea" id="RHEA:18737"/>
        <dbReference type="ChEBI" id="CHEBI:15377"/>
        <dbReference type="ChEBI" id="CHEBI:15378"/>
        <dbReference type="ChEBI" id="CHEBI:16144"/>
        <dbReference type="ChEBI" id="CHEBI:29317"/>
        <dbReference type="ChEBI" id="CHEBI:30616"/>
        <dbReference type="ChEBI" id="CHEBI:43474"/>
        <dbReference type="ChEBI" id="CHEBI:456215"/>
        <dbReference type="EC" id="2.7.9.3"/>
    </reaction>
</comment>
<dbReference type="STRING" id="467210.HMPREF1866_00116"/>
<dbReference type="NCBIfam" id="NF002098">
    <property type="entry name" value="PRK00943.1"/>
    <property type="match status" value="1"/>
</dbReference>
<accession>A0A134A0G1</accession>
<comment type="subunit">
    <text evidence="9">Homodimer.</text>
</comment>
<dbReference type="GO" id="GO:0005737">
    <property type="term" value="C:cytoplasm"/>
    <property type="evidence" value="ECO:0007669"/>
    <property type="project" value="TreeGrafter"/>
</dbReference>
<dbReference type="PANTHER" id="PTHR10256">
    <property type="entry name" value="SELENIDE, WATER DIKINASE"/>
    <property type="match status" value="1"/>
</dbReference>
<keyword evidence="2 9" id="KW-0808">Transferase</keyword>
<feature type="binding site" evidence="9">
    <location>
        <position position="100"/>
    </location>
    <ligand>
        <name>Mg(2+)</name>
        <dbReference type="ChEBI" id="CHEBI:18420"/>
    </ligand>
</feature>
<organism evidence="12 13">
    <name type="scientific">Lachnoanaerobaculum saburreum</name>
    <dbReference type="NCBI Taxonomy" id="467210"/>
    <lineage>
        <taxon>Bacteria</taxon>
        <taxon>Bacillati</taxon>
        <taxon>Bacillota</taxon>
        <taxon>Clostridia</taxon>
        <taxon>Lachnospirales</taxon>
        <taxon>Lachnospiraceae</taxon>
        <taxon>Lachnoanaerobaculum</taxon>
    </lineage>
</organism>
<dbReference type="InterPro" id="IPR036676">
    <property type="entry name" value="PurM-like_C_sf"/>
</dbReference>
<feature type="site" description="Important for catalytic activity" evidence="9">
    <location>
        <position position="29"/>
    </location>
</feature>
<feature type="binding site" description="in other chain" evidence="9">
    <location>
        <position position="29"/>
    </location>
    <ligand>
        <name>ATP</name>
        <dbReference type="ChEBI" id="CHEBI:30616"/>
        <note>ligand shared between dimeric partners</note>
    </ligand>
</feature>
<evidence type="ECO:0000259" key="11">
    <source>
        <dbReference type="Pfam" id="PF02769"/>
    </source>
</evidence>
<evidence type="ECO:0000256" key="2">
    <source>
        <dbReference type="ARBA" id="ARBA00022679"/>
    </source>
</evidence>
<protein>
    <recommendedName>
        <fullName evidence="9">Selenide, water dikinase</fullName>
        <ecNumber evidence="9">2.7.9.3</ecNumber>
    </recommendedName>
    <alternativeName>
        <fullName evidence="9">Selenium donor protein</fullName>
    </alternativeName>
    <alternativeName>
        <fullName evidence="9">Selenophosphate synthase</fullName>
    </alternativeName>
</protein>
<dbReference type="InterPro" id="IPR016188">
    <property type="entry name" value="PurM-like_N"/>
</dbReference>
<keyword evidence="3 9" id="KW-0479">Metal-binding</keyword>
<feature type="binding site" evidence="9">
    <location>
        <position position="60"/>
    </location>
    <ligand>
        <name>Mg(2+)</name>
        <dbReference type="ChEBI" id="CHEBI:18420"/>
    </ligand>
</feature>
<keyword evidence="5 9" id="KW-0418">Kinase</keyword>
<dbReference type="InterPro" id="IPR036921">
    <property type="entry name" value="PurM-like_N_sf"/>
</dbReference>
<sequence>MSYNNLKIAYGLGGNMDKLYCKGGGCTAKLGAGILSHILERLPEQNFDKNLIVGFDSKDDAAVYKLSDDIAFVQTLDFFPPMVEDPYTFGQIAATNALSDVYAMGGEVKTALNIVCFPQSSDLNILGEIMRGGLEKVKEAGGVLAGGHSIDDTDVKYGLSVTGVVNPKKIYSNNTGKVKDKLIFTKKLGVGIICTAARIGECDEKTLNEAIESMTTLNKYACEVSKNYDIHACTDVTGFGFLGHLLEMMDNDKSCVIYADKVPVFEEAKALADEFLITAGGQRNRNHVGEKVFFDNIPFSMEEILFDPQTSGGLMFAVSADEADSLVEELKKINLPASIVGEIIEKTDVAIKVVK</sequence>
<feature type="binding site" evidence="9">
    <location>
        <position position="235"/>
    </location>
    <ligand>
        <name>Mg(2+)</name>
        <dbReference type="ChEBI" id="CHEBI:18420"/>
    </ligand>
</feature>
<dbReference type="PIRSF" id="PIRSF036407">
    <property type="entry name" value="Selenphspht_syn"/>
    <property type="match status" value="1"/>
</dbReference>
<dbReference type="EC" id="2.7.9.3" evidence="9"/>
<dbReference type="HAMAP" id="MF_00625">
    <property type="entry name" value="SelD"/>
    <property type="match status" value="1"/>
</dbReference>
<dbReference type="Pfam" id="PF00586">
    <property type="entry name" value="AIRS"/>
    <property type="match status" value="1"/>
</dbReference>
<dbReference type="GO" id="GO:0000287">
    <property type="term" value="F:magnesium ion binding"/>
    <property type="evidence" value="ECO:0007669"/>
    <property type="project" value="UniProtKB-UniRule"/>
</dbReference>
<dbReference type="Gene3D" id="3.90.650.10">
    <property type="entry name" value="PurM-like C-terminal domain"/>
    <property type="match status" value="1"/>
</dbReference>
<keyword evidence="4 9" id="KW-0547">Nucleotide-binding</keyword>
<evidence type="ECO:0000313" key="12">
    <source>
        <dbReference type="EMBL" id="KXB61175.1"/>
    </source>
</evidence>
<dbReference type="InterPro" id="IPR010918">
    <property type="entry name" value="PurM-like_C_dom"/>
</dbReference>
<keyword evidence="13" id="KW-1185">Reference proteome</keyword>
<comment type="function">
    <text evidence="9">Synthesizes selenophosphate from selenide and ATP.</text>
</comment>
<comment type="cofactor">
    <cofactor evidence="9">
        <name>Mg(2+)</name>
        <dbReference type="ChEBI" id="CHEBI:18420"/>
    </cofactor>
    <text evidence="9">Binds 1 Mg(2+) ion per monomer.</text>
</comment>
<reference evidence="13" key="1">
    <citation type="submission" date="2016-01" db="EMBL/GenBank/DDBJ databases">
        <authorList>
            <person name="Mitreva M."/>
            <person name="Pepin K.H."/>
            <person name="Mihindukulasuriya K.A."/>
            <person name="Fulton R."/>
            <person name="Fronick C."/>
            <person name="O'Laughlin M."/>
            <person name="Miner T."/>
            <person name="Herter B."/>
            <person name="Rosa B.A."/>
            <person name="Cordes M."/>
            <person name="Tomlinson C."/>
            <person name="Wollam A."/>
            <person name="Palsikar V.B."/>
            <person name="Mardis E.R."/>
            <person name="Wilson R.K."/>
        </authorList>
    </citation>
    <scope>NUCLEOTIDE SEQUENCE [LARGE SCALE GENOMIC DNA]</scope>
    <source>
        <strain evidence="13">DNF00896</strain>
    </source>
</reference>
<evidence type="ECO:0000256" key="7">
    <source>
        <dbReference type="ARBA" id="ARBA00022842"/>
    </source>
</evidence>
<evidence type="ECO:0000259" key="10">
    <source>
        <dbReference type="Pfam" id="PF00586"/>
    </source>
</evidence>
<dbReference type="CDD" id="cd02195">
    <property type="entry name" value="SelD"/>
    <property type="match status" value="1"/>
</dbReference>
<keyword evidence="8 9" id="KW-0711">Selenium</keyword>
<feature type="domain" description="PurM-like N-terminal" evidence="10">
    <location>
        <begin position="59"/>
        <end position="165"/>
    </location>
</feature>
<evidence type="ECO:0000256" key="4">
    <source>
        <dbReference type="ARBA" id="ARBA00022741"/>
    </source>
</evidence>
<feature type="binding site" description="in other chain" evidence="9">
    <location>
        <position position="77"/>
    </location>
    <ligand>
        <name>ATP</name>
        <dbReference type="ChEBI" id="CHEBI:30616"/>
        <note>ligand shared between dimeric partners</note>
    </ligand>
</feature>